<keyword evidence="4" id="KW-0808">Transferase</keyword>
<feature type="domain" description="PAC" evidence="13">
    <location>
        <begin position="338"/>
        <end position="393"/>
    </location>
</feature>
<dbReference type="Gene3D" id="3.30.450.40">
    <property type="match status" value="1"/>
</dbReference>
<dbReference type="InterPro" id="IPR036890">
    <property type="entry name" value="HATPase_C_sf"/>
</dbReference>
<dbReference type="InterPro" id="IPR001610">
    <property type="entry name" value="PAC"/>
</dbReference>
<dbReference type="Gene3D" id="3.30.565.10">
    <property type="entry name" value="Histidine kinase-like ATPase, C-terminal domain"/>
    <property type="match status" value="1"/>
</dbReference>
<dbReference type="SMART" id="SM00387">
    <property type="entry name" value="HATPase_c"/>
    <property type="match status" value="1"/>
</dbReference>
<protein>
    <recommendedName>
        <fullName evidence="2">histidine kinase</fullName>
        <ecNumber evidence="2">2.7.13.3</ecNumber>
    </recommendedName>
</protein>
<name>A0A540VC09_9CHLR</name>
<evidence type="ECO:0000259" key="12">
    <source>
        <dbReference type="PROSITE" id="PS50112"/>
    </source>
</evidence>
<evidence type="ECO:0000256" key="5">
    <source>
        <dbReference type="ARBA" id="ARBA00022777"/>
    </source>
</evidence>
<dbReference type="EMBL" id="VIGC01000025">
    <property type="protein sequence ID" value="TQE94300.1"/>
    <property type="molecule type" value="Genomic_DNA"/>
</dbReference>
<evidence type="ECO:0000256" key="6">
    <source>
        <dbReference type="ARBA" id="ARBA00023012"/>
    </source>
</evidence>
<dbReference type="InParanoid" id="A0A540VC09"/>
<dbReference type="InterPro" id="IPR003594">
    <property type="entry name" value="HATPase_dom"/>
</dbReference>
<dbReference type="InterPro" id="IPR000700">
    <property type="entry name" value="PAS-assoc_C"/>
</dbReference>
<dbReference type="SMART" id="SM00086">
    <property type="entry name" value="PAC"/>
    <property type="match status" value="3"/>
</dbReference>
<evidence type="ECO:0000256" key="7">
    <source>
        <dbReference type="PROSITE-ProRule" id="PRU00169"/>
    </source>
</evidence>
<evidence type="ECO:0000256" key="4">
    <source>
        <dbReference type="ARBA" id="ARBA00022679"/>
    </source>
</evidence>
<dbReference type="EC" id="2.7.13.3" evidence="2"/>
<keyword evidence="6" id="KW-0902">Two-component regulatory system</keyword>
<dbReference type="SMART" id="SM00388">
    <property type="entry name" value="HisKA"/>
    <property type="match status" value="1"/>
</dbReference>
<dbReference type="Pfam" id="PF00072">
    <property type="entry name" value="Response_reg"/>
    <property type="match status" value="1"/>
</dbReference>
<dbReference type="InterPro" id="IPR003018">
    <property type="entry name" value="GAF"/>
</dbReference>
<dbReference type="SUPFAM" id="SSF47384">
    <property type="entry name" value="Homodimeric domain of signal transducing histidine kinase"/>
    <property type="match status" value="1"/>
</dbReference>
<dbReference type="Pfam" id="PF02518">
    <property type="entry name" value="HATPase_c"/>
    <property type="match status" value="1"/>
</dbReference>
<keyword evidence="3 7" id="KW-0597">Phosphoprotein</keyword>
<dbReference type="InterPro" id="IPR000014">
    <property type="entry name" value="PAS"/>
</dbReference>
<dbReference type="FunCoup" id="A0A540VC09">
    <property type="interactions" value="139"/>
</dbReference>
<feature type="domain" description="PAS" evidence="12">
    <location>
        <begin position="135"/>
        <end position="192"/>
    </location>
</feature>
<comment type="caution">
    <text evidence="14">The sequence shown here is derived from an EMBL/GenBank/DDBJ whole genome shotgun (WGS) entry which is preliminary data.</text>
</comment>
<dbReference type="AlphaFoldDB" id="A0A540VC09"/>
<dbReference type="PRINTS" id="PR00344">
    <property type="entry name" value="BCTRLSENSOR"/>
</dbReference>
<feature type="domain" description="PAS" evidence="12">
    <location>
        <begin position="390"/>
        <end position="460"/>
    </location>
</feature>
<reference evidence="14 15" key="1">
    <citation type="submission" date="2019-06" db="EMBL/GenBank/DDBJ databases">
        <title>Genome sequence of Litorilinea aerophila BAA-2444.</title>
        <authorList>
            <person name="Maclea K.S."/>
            <person name="Maurais E.G."/>
            <person name="Iannazzi L.C."/>
        </authorList>
    </citation>
    <scope>NUCLEOTIDE SEQUENCE [LARGE SCALE GENOMIC DNA]</scope>
    <source>
        <strain evidence="14 15">ATCC BAA-2444</strain>
    </source>
</reference>
<evidence type="ECO:0000259" key="10">
    <source>
        <dbReference type="PROSITE" id="PS50109"/>
    </source>
</evidence>
<evidence type="ECO:0000256" key="2">
    <source>
        <dbReference type="ARBA" id="ARBA00012438"/>
    </source>
</evidence>
<keyword evidence="5" id="KW-0418">Kinase</keyword>
<dbReference type="InterPro" id="IPR005467">
    <property type="entry name" value="His_kinase_dom"/>
</dbReference>
<keyword evidence="8" id="KW-0175">Coiled coil</keyword>
<dbReference type="PROSITE" id="PS50109">
    <property type="entry name" value="HIS_KIN"/>
    <property type="match status" value="1"/>
</dbReference>
<dbReference type="GO" id="GO:0009927">
    <property type="term" value="F:histidine phosphotransfer kinase activity"/>
    <property type="evidence" value="ECO:0007669"/>
    <property type="project" value="TreeGrafter"/>
</dbReference>
<dbReference type="Pfam" id="PF13426">
    <property type="entry name" value="PAS_9"/>
    <property type="match status" value="2"/>
</dbReference>
<dbReference type="Pfam" id="PF13185">
    <property type="entry name" value="GAF_2"/>
    <property type="match status" value="1"/>
</dbReference>
<dbReference type="InterPro" id="IPR003661">
    <property type="entry name" value="HisK_dim/P_dom"/>
</dbReference>
<organism evidence="14 15">
    <name type="scientific">Litorilinea aerophila</name>
    <dbReference type="NCBI Taxonomy" id="1204385"/>
    <lineage>
        <taxon>Bacteria</taxon>
        <taxon>Bacillati</taxon>
        <taxon>Chloroflexota</taxon>
        <taxon>Caldilineae</taxon>
        <taxon>Caldilineales</taxon>
        <taxon>Caldilineaceae</taxon>
        <taxon>Litorilinea</taxon>
    </lineage>
</organism>
<feature type="region of interest" description="Disordered" evidence="9">
    <location>
        <begin position="920"/>
        <end position="940"/>
    </location>
</feature>
<evidence type="ECO:0000256" key="3">
    <source>
        <dbReference type="ARBA" id="ARBA00022553"/>
    </source>
</evidence>
<dbReference type="Gene3D" id="3.30.450.20">
    <property type="entry name" value="PAS domain"/>
    <property type="match status" value="3"/>
</dbReference>
<evidence type="ECO:0000259" key="13">
    <source>
        <dbReference type="PROSITE" id="PS50113"/>
    </source>
</evidence>
<dbReference type="Gene3D" id="3.40.50.2300">
    <property type="match status" value="1"/>
</dbReference>
<dbReference type="InterPro" id="IPR013656">
    <property type="entry name" value="PAS_4"/>
</dbReference>
<dbReference type="Gene3D" id="6.10.250.690">
    <property type="match status" value="1"/>
</dbReference>
<dbReference type="SUPFAM" id="SSF55785">
    <property type="entry name" value="PYP-like sensor domain (PAS domain)"/>
    <property type="match status" value="3"/>
</dbReference>
<dbReference type="InterPro" id="IPR004358">
    <property type="entry name" value="Sig_transdc_His_kin-like_C"/>
</dbReference>
<dbReference type="GO" id="GO:0005886">
    <property type="term" value="C:plasma membrane"/>
    <property type="evidence" value="ECO:0007669"/>
    <property type="project" value="TreeGrafter"/>
</dbReference>
<dbReference type="PROSITE" id="PS50110">
    <property type="entry name" value="RESPONSE_REGULATORY"/>
    <property type="match status" value="1"/>
</dbReference>
<dbReference type="OrthoDB" id="9794845at2"/>
<dbReference type="InterPro" id="IPR001789">
    <property type="entry name" value="Sig_transdc_resp-reg_receiver"/>
</dbReference>
<dbReference type="Pfam" id="PF08448">
    <property type="entry name" value="PAS_4"/>
    <property type="match status" value="1"/>
</dbReference>
<dbReference type="InterPro" id="IPR035965">
    <property type="entry name" value="PAS-like_dom_sf"/>
</dbReference>
<dbReference type="InterPro" id="IPR011006">
    <property type="entry name" value="CheY-like_superfamily"/>
</dbReference>
<dbReference type="SMART" id="SM00448">
    <property type="entry name" value="REC"/>
    <property type="match status" value="1"/>
</dbReference>
<dbReference type="CDD" id="cd00130">
    <property type="entry name" value="PAS"/>
    <property type="match status" value="3"/>
</dbReference>
<dbReference type="SMART" id="SM00065">
    <property type="entry name" value="GAF"/>
    <property type="match status" value="1"/>
</dbReference>
<feature type="domain" description="PAS" evidence="12">
    <location>
        <begin position="269"/>
        <end position="340"/>
    </location>
</feature>
<dbReference type="GO" id="GO:0000155">
    <property type="term" value="F:phosphorelay sensor kinase activity"/>
    <property type="evidence" value="ECO:0007669"/>
    <property type="project" value="InterPro"/>
</dbReference>
<feature type="domain" description="Histidine kinase" evidence="10">
    <location>
        <begin position="707"/>
        <end position="924"/>
    </location>
</feature>
<comment type="catalytic activity">
    <reaction evidence="1">
        <text>ATP + protein L-histidine = ADP + protein N-phospho-L-histidine.</text>
        <dbReference type="EC" id="2.7.13.3"/>
    </reaction>
</comment>
<dbReference type="SUPFAM" id="SSF55874">
    <property type="entry name" value="ATPase domain of HSP90 chaperone/DNA topoisomerase II/histidine kinase"/>
    <property type="match status" value="1"/>
</dbReference>
<dbReference type="PANTHER" id="PTHR43047">
    <property type="entry name" value="TWO-COMPONENT HISTIDINE PROTEIN KINASE"/>
    <property type="match status" value="1"/>
</dbReference>
<evidence type="ECO:0000313" key="15">
    <source>
        <dbReference type="Proteomes" id="UP000317371"/>
    </source>
</evidence>
<feature type="domain" description="Response regulatory" evidence="11">
    <location>
        <begin position="6"/>
        <end position="123"/>
    </location>
</feature>
<evidence type="ECO:0000256" key="9">
    <source>
        <dbReference type="SAM" id="MobiDB-lite"/>
    </source>
</evidence>
<keyword evidence="15" id="KW-1185">Reference proteome</keyword>
<dbReference type="InterPro" id="IPR029016">
    <property type="entry name" value="GAF-like_dom_sf"/>
</dbReference>
<dbReference type="CDD" id="cd00075">
    <property type="entry name" value="HATPase"/>
    <property type="match status" value="1"/>
</dbReference>
<feature type="domain" description="PAC" evidence="13">
    <location>
        <begin position="459"/>
        <end position="515"/>
    </location>
</feature>
<gene>
    <name evidence="14" type="ORF">FKZ61_17265</name>
</gene>
<dbReference type="Pfam" id="PF00512">
    <property type="entry name" value="HisKA"/>
    <property type="match status" value="1"/>
</dbReference>
<evidence type="ECO:0000256" key="8">
    <source>
        <dbReference type="SAM" id="Coils"/>
    </source>
</evidence>
<dbReference type="PANTHER" id="PTHR43047:SF72">
    <property type="entry name" value="OSMOSENSING HISTIDINE PROTEIN KINASE SLN1"/>
    <property type="match status" value="1"/>
</dbReference>
<sequence>MSVPLTVLIVEDTLTLLRLYSTILRRAGYAVLEATNGQEALALARRHRPPIVLLDRVLPDLEGDEICRQLKADAAFASPYVIMISALRTSDDDRISGLEAGADDYLVKPVNQRELLARIQVAARLLQAQLALQASEVKFRQLVSSSIDGIMLVDETGAIVEWNRGQEAITGLSRPAVVGRPIWEIQALLSPDGQPTGEGDPYRTALAALRAGQEIPGQAEERTIRRPDGTRRVVQSITFPVRADGASMLGTITRDVTVQKEMEARLHQREQELRALVEHTPDVIIRFDRECRYRYANPAIEQVTGMPPEAFIGRTSTEVGLDPEHVAVWEEHIRQALAGQEVRLTFEYPTPDGPRHFEARLTPELDPQGRPVSVLGVVRDLTERVQVEEKLAGLAAVVEQMADGAAILNQAGHLIYVNRAFTRMTGYTLEEVQGQTIQDLEAPYPQASCRSHLAAAVQQAVEWMGLAQARHRDGTIYEVELSIFPIRDAQERVINHALIQRDVTARRRAEREQQAIAAVAAALREAVTRAEMAPIILQQLQLLLEASNAALLREDPAQNAFVVEYVEGTHKDTVGLAIPMHHSLSGQILESGQPLVLNHLTPETRPWAVQMWEDVQALAGVPLIAQGKAMGALWIGRERPFSPEEIRQLVAIGDIAANALYRAELYEEIQRHAAALEERVAERTRELAEAVERLQELDALKSKFVSDVSHELRTPISSLKLYMSLLNRGKPEKRAHYEAMLSVSIDRLSQLVDDILSLSRLEMAQHKPREMEPTDLNGVIRQVVEMYRPKAEAAGLELTFHPEPDLPLILGDYNQLSQMMTNLVVNALNYTAAGGVTITTAADREHGLVHCRIQDTGLGIAPEDLPHIFDRFYRGTHRSVENIPGTGLGLSIVKEILDLHHGQIHIDSTVDVGTTVSISLPIQPPGRGEQPQVDVHHHAR</sequence>
<dbReference type="SUPFAM" id="SSF55781">
    <property type="entry name" value="GAF domain-like"/>
    <property type="match status" value="1"/>
</dbReference>
<feature type="modified residue" description="4-aspartylphosphate" evidence="7">
    <location>
        <position position="55"/>
    </location>
</feature>
<dbReference type="NCBIfam" id="TIGR00229">
    <property type="entry name" value="sensory_box"/>
    <property type="match status" value="3"/>
</dbReference>
<accession>A0A540VC09</accession>
<dbReference type="Gene3D" id="1.10.287.130">
    <property type="match status" value="1"/>
</dbReference>
<dbReference type="FunFam" id="3.30.565.10:FF:000006">
    <property type="entry name" value="Sensor histidine kinase WalK"/>
    <property type="match status" value="1"/>
</dbReference>
<dbReference type="CDD" id="cd17574">
    <property type="entry name" value="REC_OmpR"/>
    <property type="match status" value="1"/>
</dbReference>
<dbReference type="Proteomes" id="UP000317371">
    <property type="component" value="Unassembled WGS sequence"/>
</dbReference>
<dbReference type="SUPFAM" id="SSF52172">
    <property type="entry name" value="CheY-like"/>
    <property type="match status" value="1"/>
</dbReference>
<dbReference type="PROSITE" id="PS50113">
    <property type="entry name" value="PAC"/>
    <property type="match status" value="2"/>
</dbReference>
<evidence type="ECO:0000256" key="1">
    <source>
        <dbReference type="ARBA" id="ARBA00000085"/>
    </source>
</evidence>
<dbReference type="CDD" id="cd00082">
    <property type="entry name" value="HisKA"/>
    <property type="match status" value="1"/>
</dbReference>
<dbReference type="InterPro" id="IPR036097">
    <property type="entry name" value="HisK_dim/P_sf"/>
</dbReference>
<proteinExistence type="predicted"/>
<evidence type="ECO:0000259" key="11">
    <source>
        <dbReference type="PROSITE" id="PS50110"/>
    </source>
</evidence>
<dbReference type="PROSITE" id="PS50112">
    <property type="entry name" value="PAS"/>
    <property type="match status" value="3"/>
</dbReference>
<dbReference type="SMART" id="SM00091">
    <property type="entry name" value="PAS"/>
    <property type="match status" value="3"/>
</dbReference>
<feature type="coiled-coil region" evidence="8">
    <location>
        <begin position="666"/>
        <end position="700"/>
    </location>
</feature>
<evidence type="ECO:0000313" key="14">
    <source>
        <dbReference type="EMBL" id="TQE94300.1"/>
    </source>
</evidence>